<evidence type="ECO:0000313" key="7">
    <source>
        <dbReference type="WBParaSite" id="ASIM_0000670001-mRNA-1"/>
    </source>
</evidence>
<comment type="subcellular location">
    <subcellularLocation>
        <location evidence="1">Cytoplasm</location>
    </subcellularLocation>
</comment>
<proteinExistence type="predicted"/>
<reference evidence="7" key="1">
    <citation type="submission" date="2017-02" db="UniProtKB">
        <authorList>
            <consortium name="WormBaseParasite"/>
        </authorList>
    </citation>
    <scope>IDENTIFICATION</scope>
</reference>
<dbReference type="EMBL" id="UYRR01014095">
    <property type="protein sequence ID" value="VDK27102.1"/>
    <property type="molecule type" value="Genomic_DNA"/>
</dbReference>
<protein>
    <submittedName>
        <fullName evidence="7">Myosin motor domain-containing protein</fullName>
    </submittedName>
</protein>
<evidence type="ECO:0000256" key="2">
    <source>
        <dbReference type="ARBA" id="ARBA00022490"/>
    </source>
</evidence>
<dbReference type="OrthoDB" id="5870774at2759"/>
<sequence length="88" mass="10483">MARNDFKELKTRKDLERQLKAVIAIQSVARGYLARRSFQLLKEECEKRRRAAIVIQSYMRGWVARCAYQKLKAQRDWERKTQAVIAIQ</sequence>
<dbReference type="Proteomes" id="UP000267096">
    <property type="component" value="Unassembled WGS sequence"/>
</dbReference>
<dbReference type="SMART" id="SM00015">
    <property type="entry name" value="IQ"/>
    <property type="match status" value="2"/>
</dbReference>
<dbReference type="GO" id="GO:0000922">
    <property type="term" value="C:spindle pole"/>
    <property type="evidence" value="ECO:0007669"/>
    <property type="project" value="TreeGrafter"/>
</dbReference>
<dbReference type="InterPro" id="IPR027417">
    <property type="entry name" value="P-loop_NTPase"/>
</dbReference>
<organism evidence="7">
    <name type="scientific">Anisakis simplex</name>
    <name type="common">Herring worm</name>
    <dbReference type="NCBI Taxonomy" id="6269"/>
    <lineage>
        <taxon>Eukaryota</taxon>
        <taxon>Metazoa</taxon>
        <taxon>Ecdysozoa</taxon>
        <taxon>Nematoda</taxon>
        <taxon>Chromadorea</taxon>
        <taxon>Rhabditida</taxon>
        <taxon>Spirurina</taxon>
        <taxon>Ascaridomorpha</taxon>
        <taxon>Ascaridoidea</taxon>
        <taxon>Anisakidae</taxon>
        <taxon>Anisakis</taxon>
        <taxon>Anisakis simplex complex</taxon>
    </lineage>
</organism>
<evidence type="ECO:0000256" key="1">
    <source>
        <dbReference type="ARBA" id="ARBA00004496"/>
    </source>
</evidence>
<gene>
    <name evidence="5" type="ORF">ASIM_LOCUS6479</name>
</gene>
<keyword evidence="6" id="KW-1185">Reference proteome</keyword>
<evidence type="ECO:0000313" key="6">
    <source>
        <dbReference type="Proteomes" id="UP000267096"/>
    </source>
</evidence>
<keyword evidence="3" id="KW-0677">Repeat</keyword>
<dbReference type="Gene3D" id="1.20.5.190">
    <property type="match status" value="2"/>
</dbReference>
<dbReference type="SUPFAM" id="SSF52540">
    <property type="entry name" value="P-loop containing nucleoside triphosphate hydrolases"/>
    <property type="match status" value="1"/>
</dbReference>
<keyword evidence="4" id="KW-0112">Calmodulin-binding</keyword>
<dbReference type="PANTHER" id="PTHR22706:SF1">
    <property type="entry name" value="ASSEMBLY FACTOR FOR SPINDLE MICROTUBULES"/>
    <property type="match status" value="1"/>
</dbReference>
<dbReference type="InterPro" id="IPR000048">
    <property type="entry name" value="IQ_motif_EF-hand-BS"/>
</dbReference>
<evidence type="ECO:0000256" key="4">
    <source>
        <dbReference type="ARBA" id="ARBA00022860"/>
    </source>
</evidence>
<reference evidence="5 6" key="2">
    <citation type="submission" date="2018-11" db="EMBL/GenBank/DDBJ databases">
        <authorList>
            <consortium name="Pathogen Informatics"/>
        </authorList>
    </citation>
    <scope>NUCLEOTIDE SEQUENCE [LARGE SCALE GENOMIC DNA]</scope>
</reference>
<dbReference type="GO" id="GO:0005737">
    <property type="term" value="C:cytoplasm"/>
    <property type="evidence" value="ECO:0007669"/>
    <property type="project" value="UniProtKB-SubCell"/>
</dbReference>
<evidence type="ECO:0000256" key="3">
    <source>
        <dbReference type="ARBA" id="ARBA00022737"/>
    </source>
</evidence>
<dbReference type="PROSITE" id="PS50096">
    <property type="entry name" value="IQ"/>
    <property type="match status" value="2"/>
</dbReference>
<accession>A0A0M3JGE5</accession>
<name>A0A0M3JGE5_ANISI</name>
<dbReference type="Pfam" id="PF00612">
    <property type="entry name" value="IQ"/>
    <property type="match status" value="2"/>
</dbReference>
<dbReference type="WBParaSite" id="ASIM_0000670001-mRNA-1">
    <property type="protein sequence ID" value="ASIM_0000670001-mRNA-1"/>
    <property type="gene ID" value="ASIM_0000670001"/>
</dbReference>
<evidence type="ECO:0000313" key="5">
    <source>
        <dbReference type="EMBL" id="VDK27102.1"/>
    </source>
</evidence>
<dbReference type="GO" id="GO:0007051">
    <property type="term" value="P:spindle organization"/>
    <property type="evidence" value="ECO:0007669"/>
    <property type="project" value="TreeGrafter"/>
</dbReference>
<dbReference type="GO" id="GO:0005516">
    <property type="term" value="F:calmodulin binding"/>
    <property type="evidence" value="ECO:0007669"/>
    <property type="project" value="UniProtKB-KW"/>
</dbReference>
<dbReference type="PANTHER" id="PTHR22706">
    <property type="entry name" value="ASSEMBLY FACTOR FOR SPINDLE MICROTUBULES"/>
    <property type="match status" value="1"/>
</dbReference>
<dbReference type="GO" id="GO:0000278">
    <property type="term" value="P:mitotic cell cycle"/>
    <property type="evidence" value="ECO:0007669"/>
    <property type="project" value="TreeGrafter"/>
</dbReference>
<dbReference type="AlphaFoldDB" id="A0A0M3JGE5"/>
<dbReference type="GO" id="GO:0051295">
    <property type="term" value="P:establishment of meiotic spindle localization"/>
    <property type="evidence" value="ECO:0007669"/>
    <property type="project" value="TreeGrafter"/>
</dbReference>
<keyword evidence="2" id="KW-0963">Cytoplasm</keyword>
<dbReference type="InterPro" id="IPR051185">
    <property type="entry name" value="ASPM"/>
</dbReference>